<dbReference type="EMBL" id="CAJNNW010002762">
    <property type="protein sequence ID" value="CAE8644620.1"/>
    <property type="molecule type" value="Genomic_DNA"/>
</dbReference>
<accession>A0A813I4G2</accession>
<proteinExistence type="predicted"/>
<protein>
    <submittedName>
        <fullName evidence="1">Uncharacterized protein</fullName>
    </submittedName>
</protein>
<feature type="non-terminal residue" evidence="1">
    <location>
        <position position="1"/>
    </location>
</feature>
<organism evidence="1 2">
    <name type="scientific">Polarella glacialis</name>
    <name type="common">Dinoflagellate</name>
    <dbReference type="NCBI Taxonomy" id="89957"/>
    <lineage>
        <taxon>Eukaryota</taxon>
        <taxon>Sar</taxon>
        <taxon>Alveolata</taxon>
        <taxon>Dinophyceae</taxon>
        <taxon>Suessiales</taxon>
        <taxon>Suessiaceae</taxon>
        <taxon>Polarella</taxon>
    </lineage>
</organism>
<reference evidence="1" key="1">
    <citation type="submission" date="2021-02" db="EMBL/GenBank/DDBJ databases">
        <authorList>
            <person name="Dougan E. K."/>
            <person name="Rhodes N."/>
            <person name="Thang M."/>
            <person name="Chan C."/>
        </authorList>
    </citation>
    <scope>NUCLEOTIDE SEQUENCE</scope>
</reference>
<dbReference type="AlphaFoldDB" id="A0A813I4G2"/>
<name>A0A813I4G2_POLGL</name>
<dbReference type="Proteomes" id="UP000626109">
    <property type="component" value="Unassembled WGS sequence"/>
</dbReference>
<evidence type="ECO:0000313" key="1">
    <source>
        <dbReference type="EMBL" id="CAE8644620.1"/>
    </source>
</evidence>
<feature type="non-terminal residue" evidence="1">
    <location>
        <position position="108"/>
    </location>
</feature>
<evidence type="ECO:0000313" key="2">
    <source>
        <dbReference type="Proteomes" id="UP000626109"/>
    </source>
</evidence>
<gene>
    <name evidence="1" type="ORF">PGLA2088_LOCUS3217</name>
</gene>
<sequence length="108" mass="11624">AQVDFIRSSLAAKAEGSSLDGLSRDLRLLQGLLPDKAQAADLERLSGEVKDLHSSKAEAAILDQLLAKDRTLSTTLSEKAEFAELEQLKIQMHALSGSSAQRAESYAQ</sequence>
<comment type="caution">
    <text evidence="1">The sequence shown here is derived from an EMBL/GenBank/DDBJ whole genome shotgun (WGS) entry which is preliminary data.</text>
</comment>